<dbReference type="Gene3D" id="2.120.10.30">
    <property type="entry name" value="TolB, C-terminal domain"/>
    <property type="match status" value="1"/>
</dbReference>
<dbReference type="InterPro" id="IPR000601">
    <property type="entry name" value="PKD_dom"/>
</dbReference>
<dbReference type="SUPFAM" id="SSF49299">
    <property type="entry name" value="PKD domain"/>
    <property type="match status" value="1"/>
</dbReference>
<dbReference type="InterPro" id="IPR011041">
    <property type="entry name" value="Quinoprot_gluc/sorb_DH_b-prop"/>
</dbReference>
<dbReference type="CDD" id="cd04084">
    <property type="entry name" value="CBM6_xylanase-like"/>
    <property type="match status" value="1"/>
</dbReference>
<dbReference type="RefSeq" id="WP_139948716.1">
    <property type="nucleotide sequence ID" value="NZ_CP040899.1"/>
</dbReference>
<evidence type="ECO:0000313" key="4">
    <source>
        <dbReference type="EMBL" id="QDB79725.1"/>
    </source>
</evidence>
<dbReference type="SMART" id="SM00606">
    <property type="entry name" value="CBD_IV"/>
    <property type="match status" value="1"/>
</dbReference>
<dbReference type="Pfam" id="PF16640">
    <property type="entry name" value="Big_3_5"/>
    <property type="match status" value="1"/>
</dbReference>
<dbReference type="SMART" id="SM00089">
    <property type="entry name" value="PKD"/>
    <property type="match status" value="1"/>
</dbReference>
<dbReference type="InterPro" id="IPR012938">
    <property type="entry name" value="Glc/Sorbosone_DH"/>
</dbReference>
<name>A0ABX5VNA9_9MICO</name>
<feature type="signal peptide" evidence="2">
    <location>
        <begin position="1"/>
        <end position="30"/>
    </location>
</feature>
<accession>A0ABX5VNA9</accession>
<dbReference type="Gene3D" id="2.60.40.10">
    <property type="entry name" value="Immunoglobulins"/>
    <property type="match status" value="3"/>
</dbReference>
<feature type="domain" description="PKD" evidence="3">
    <location>
        <begin position="576"/>
        <end position="650"/>
    </location>
</feature>
<dbReference type="EMBL" id="CP040899">
    <property type="protein sequence ID" value="QDB79725.1"/>
    <property type="molecule type" value="Genomic_DNA"/>
</dbReference>
<dbReference type="CDD" id="cd00146">
    <property type="entry name" value="PKD"/>
    <property type="match status" value="1"/>
</dbReference>
<evidence type="ECO:0000256" key="1">
    <source>
        <dbReference type="ARBA" id="ARBA00022729"/>
    </source>
</evidence>
<dbReference type="InterPro" id="IPR011042">
    <property type="entry name" value="6-blade_b-propeller_TolB-like"/>
</dbReference>
<dbReference type="PANTHER" id="PTHR19328:SF75">
    <property type="entry name" value="ALDOSE SUGAR DEHYDROGENASE YLII"/>
    <property type="match status" value="1"/>
</dbReference>
<sequence>MDANNSRTRLRRGLAATVAGALTAAGLAVAGVPAMAHDGVDHDAEPGAAAALDWSNYEKVTLTKDVGEPIDMAVLPDGRVLHTARNGDVRLTDPNTGVTRVINTIPVYANSEDGLQGIAIDPDFAENNWVYLVYAPVELSGTSPSTGRPYPASTPVGNAPNTLPAGQDETYWDQWLGYNVLSRFQWDAESNSIDLASEQELLKVEAQRGQCCHVGADIDFDGEGNLYLSTGDNTPASTPGANGFAPNNDAPGLNPGFDARRGAGSTNDLRGKILRIDVLEEIEAGVEPGPGATYTIPEGNLFTGEEYDDVRDKVREEIFVMGARNPFRIEVDPGTNSLSWGDYGPDASSAVAAANPNRGPMGYVEWNVVSLDNPVNAGWPYVHGPNAPYNEWDYATASPREFFDPEDLRNNSRWNTGLVELPPAFPATLYYGDNPGDQPWDELVNFGTSNGQGPMGGPVYHYDPENPSTAKFPEYWDEKNFFSEFSQDYIAAFTLDWESFEVTHIEDFMPNRALTFDNVPPIDNPMDLEFGPDGSLYVLDYGDGFFRANPDAGLYRISYAEGNKAPRATFTATPISSSAAPLQVAFDASASVDPEGSAMTYEWDFDGDGTFDATGATATHTYTELGLYNARLRVSDPQGKFGLTSRQISVGNQAPEVSLRYPANGGFFDWGQVIPFQVTTQDAEDGTETVCSRVSWTYGLGHDEHAHPESTGTGCQGVFRTDPNSPEHGPGANLYGAVVVTYTDGGHNGVPAARGEATARLNPKTQQAEHAIERRGVVSYADESAGGGNAVRGLGSGDFLRYDPVNLVGIDGVTVRASGGGQVQLRWGAADAAPFATAQIPAGAGWKDVEVTFADAPTGTGQLFVTSADELAVDSLVFRGPGISDVQVPTVAHTLNPAAPTGVGGVYNVPVRLSVQAQDNGAVQTVQYSVNGGTSWSNLAANQQFGVTFSDDGAYTVLYRATDAAGLVSEVGTVSFTIDRAAPNEPTVESTTRASVTSLRTVYGTPGEVVVTVSGEGGTPSGEVVVTSGGREVGRGTLSEGSATVALDERLAVGTHTLGVAYLADGTFKASQTTARLIVTKASTVLTAEVASVKPAVAAKVDIHAETVTGLPGSGEVTVQVKRGVSTVAMLKATLDENGDAVVTLPRLAAGTYQVTVVHTATANTTASSVITSLVVK</sequence>
<keyword evidence="5" id="KW-1185">Reference proteome</keyword>
<dbReference type="InterPro" id="IPR022409">
    <property type="entry name" value="PKD/Chitinase_dom"/>
</dbReference>
<reference evidence="4 5" key="1">
    <citation type="submission" date="2019-05" db="EMBL/GenBank/DDBJ databases">
        <title>Georgenia *** sp. nov., and Georgenia *** sp. nov., isolated from the intestinal contents of plateau pika (Ochotona curzoniae) in the Qinghai-Tibet plateau of China.</title>
        <authorList>
            <person name="Tian Z."/>
        </authorList>
    </citation>
    <scope>NUCLEOTIDE SEQUENCE [LARGE SCALE GENOMIC DNA]</scope>
    <source>
        <strain evidence="4 5">Z294</strain>
    </source>
</reference>
<dbReference type="InterPro" id="IPR006584">
    <property type="entry name" value="Cellulose-bd_IV"/>
</dbReference>
<proteinExistence type="predicted"/>
<dbReference type="Pfam" id="PF18911">
    <property type="entry name" value="PKD_4"/>
    <property type="match status" value="1"/>
</dbReference>
<dbReference type="Gene3D" id="2.60.120.260">
    <property type="entry name" value="Galactose-binding domain-like"/>
    <property type="match status" value="1"/>
</dbReference>
<evidence type="ECO:0000313" key="5">
    <source>
        <dbReference type="Proteomes" id="UP000313948"/>
    </source>
</evidence>
<dbReference type="Proteomes" id="UP000313948">
    <property type="component" value="Chromosome"/>
</dbReference>
<dbReference type="PROSITE" id="PS50093">
    <property type="entry name" value="PKD"/>
    <property type="match status" value="1"/>
</dbReference>
<gene>
    <name evidence="4" type="ORF">FE251_10320</name>
</gene>
<protein>
    <submittedName>
        <fullName evidence="4">PKD domain-containing protein</fullName>
    </submittedName>
</protein>
<dbReference type="InterPro" id="IPR008979">
    <property type="entry name" value="Galactose-bd-like_sf"/>
</dbReference>
<dbReference type="SUPFAM" id="SSF50952">
    <property type="entry name" value="Soluble quinoprotein glucose dehydrogenase"/>
    <property type="match status" value="1"/>
</dbReference>
<dbReference type="PANTHER" id="PTHR19328">
    <property type="entry name" value="HEDGEHOG-INTERACTING PROTEIN"/>
    <property type="match status" value="1"/>
</dbReference>
<organism evidence="4 5">
    <name type="scientific">Georgenia wutianyii</name>
    <dbReference type="NCBI Taxonomy" id="2585135"/>
    <lineage>
        <taxon>Bacteria</taxon>
        <taxon>Bacillati</taxon>
        <taxon>Actinomycetota</taxon>
        <taxon>Actinomycetes</taxon>
        <taxon>Micrococcales</taxon>
        <taxon>Bogoriellaceae</taxon>
        <taxon>Georgenia</taxon>
    </lineage>
</organism>
<dbReference type="Pfam" id="PF03422">
    <property type="entry name" value="CBM_6"/>
    <property type="match status" value="1"/>
</dbReference>
<evidence type="ECO:0000256" key="2">
    <source>
        <dbReference type="SAM" id="SignalP"/>
    </source>
</evidence>
<dbReference type="Pfam" id="PF07995">
    <property type="entry name" value="GSDH"/>
    <property type="match status" value="1"/>
</dbReference>
<keyword evidence="1 2" id="KW-0732">Signal</keyword>
<dbReference type="InterPro" id="IPR013783">
    <property type="entry name" value="Ig-like_fold"/>
</dbReference>
<dbReference type="InterPro" id="IPR005084">
    <property type="entry name" value="CBM6"/>
</dbReference>
<evidence type="ECO:0000259" key="3">
    <source>
        <dbReference type="PROSITE" id="PS50093"/>
    </source>
</evidence>
<dbReference type="InterPro" id="IPR032109">
    <property type="entry name" value="Big_3_5"/>
</dbReference>
<feature type="chain" id="PRO_5045422908" evidence="2">
    <location>
        <begin position="31"/>
        <end position="1177"/>
    </location>
</feature>
<dbReference type="SUPFAM" id="SSF49785">
    <property type="entry name" value="Galactose-binding domain-like"/>
    <property type="match status" value="1"/>
</dbReference>
<dbReference type="InterPro" id="IPR035986">
    <property type="entry name" value="PKD_dom_sf"/>
</dbReference>